<accession>A0ABZ0ZDM3</accession>
<evidence type="ECO:0000313" key="2">
    <source>
        <dbReference type="EMBL" id="WQN37731.1"/>
    </source>
</evidence>
<proteinExistence type="predicted"/>
<dbReference type="RefSeq" id="WP_193445537.1">
    <property type="nucleotide sequence ID" value="NZ_BSOQ01000025.1"/>
</dbReference>
<dbReference type="Proteomes" id="UP001322785">
    <property type="component" value="Chromosome"/>
</dbReference>
<organism evidence="2 3">
    <name type="scientific">Rhizobium indigoferae</name>
    <dbReference type="NCBI Taxonomy" id="158891"/>
    <lineage>
        <taxon>Bacteria</taxon>
        <taxon>Pseudomonadati</taxon>
        <taxon>Pseudomonadota</taxon>
        <taxon>Alphaproteobacteria</taxon>
        <taxon>Hyphomicrobiales</taxon>
        <taxon>Rhizobiaceae</taxon>
        <taxon>Rhizobium/Agrobacterium group</taxon>
        <taxon>Rhizobium</taxon>
    </lineage>
</organism>
<protein>
    <submittedName>
        <fullName evidence="2">Uncharacterized protein</fullName>
    </submittedName>
</protein>
<dbReference type="EMBL" id="CP140635">
    <property type="protein sequence ID" value="WQN37731.1"/>
    <property type="molecule type" value="Genomic_DNA"/>
</dbReference>
<feature type="transmembrane region" description="Helical" evidence="1">
    <location>
        <begin position="242"/>
        <end position="265"/>
    </location>
</feature>
<sequence>MISKTLSALQMLSASLRALMYIIIVVNTSAFLYTMSTFVFSPSQVRMGELREQLKCWSARDYQVRMAEACREYDQYLEGSRTNPRDPPTAPDWQLTRTAYLLNKYTDEVIARNNYQIPIFGIAVDRNYFWLLNALWGSIQLLMILSISTRIRECLLSARGLPDVDSLDLRLMRATAILDLQPLGRPVELFGKLLVVAAMSLPFVVSVILWADDLYITDFFSGMEISKAIAGFLSDASRHPGFSLAAGVVETSAVAGLAWLTFLSYQALSKMVDSYDELPSFSPASQLPRGPFPWQRSSKATL</sequence>
<keyword evidence="3" id="KW-1185">Reference proteome</keyword>
<keyword evidence="1" id="KW-1133">Transmembrane helix</keyword>
<evidence type="ECO:0000256" key="1">
    <source>
        <dbReference type="SAM" id="Phobius"/>
    </source>
</evidence>
<evidence type="ECO:0000313" key="3">
    <source>
        <dbReference type="Proteomes" id="UP001322785"/>
    </source>
</evidence>
<reference evidence="2 3" key="1">
    <citation type="submission" date="2023-12" db="EMBL/GenBank/DDBJ databases">
        <authorList>
            <person name="Menendez E."/>
            <person name="Kaur S."/>
            <person name="Flores-Felix J.D."/>
            <person name="diCenzo G.C."/>
            <person name="Peix A."/>
            <person name="Velazquez E."/>
        </authorList>
    </citation>
    <scope>NUCLEOTIDE SEQUENCE [LARGE SCALE GENOMIC DNA]</scope>
    <source>
        <strain evidence="2 3">CIP 108029</strain>
    </source>
</reference>
<gene>
    <name evidence="2" type="ORF">U5G49_002869</name>
</gene>
<feature type="transmembrane region" description="Helical" evidence="1">
    <location>
        <begin position="21"/>
        <end position="40"/>
    </location>
</feature>
<name>A0ABZ0ZDM3_9HYPH</name>
<feature type="transmembrane region" description="Helical" evidence="1">
    <location>
        <begin position="128"/>
        <end position="147"/>
    </location>
</feature>
<keyword evidence="1" id="KW-0472">Membrane</keyword>
<keyword evidence="1" id="KW-0812">Transmembrane</keyword>
<feature type="transmembrane region" description="Helical" evidence="1">
    <location>
        <begin position="189"/>
        <end position="211"/>
    </location>
</feature>